<organism evidence="2 3">
    <name type="scientific">Herminiimonas aquatilis</name>
    <dbReference type="NCBI Taxonomy" id="345342"/>
    <lineage>
        <taxon>Bacteria</taxon>
        <taxon>Pseudomonadati</taxon>
        <taxon>Pseudomonadota</taxon>
        <taxon>Betaproteobacteria</taxon>
        <taxon>Burkholderiales</taxon>
        <taxon>Oxalobacteraceae</taxon>
        <taxon>Herminiimonas</taxon>
    </lineage>
</organism>
<name>A0ABW2J519_9BURK</name>
<keyword evidence="3" id="KW-1185">Reference proteome</keyword>
<proteinExistence type="predicted"/>
<gene>
    <name evidence="2" type="ORF">ACFQO0_06345</name>
</gene>
<sequence>MNQLKKCTVIKSLMVLAALCASTLVLAAPVVGTVMQLSGPLLATKADGKMRVLGAKSAVESGDTLSTQNRGYAQIKFGDDSVLILQPDTILTIDKFSYEAGKPAADSIAFTLVQGGVRSNAGLIGKRSKDSVQMATPSANISMQAANVVVTYIKPSAEEIATAREAYLLASTAALDVAMQVTRSDMPVPAAIQPLMLAQINKGGPSAVKPVSGLPPGLYVSVLDGAINLTNKGGTQSFVAGQFGFTPNFSQPPALLPKNPGLQFTLPAAFMAPSPVSGGSTAPKSNAVDCEVR</sequence>
<feature type="signal peptide" evidence="1">
    <location>
        <begin position="1"/>
        <end position="27"/>
    </location>
</feature>
<evidence type="ECO:0000313" key="2">
    <source>
        <dbReference type="EMBL" id="MFC7298050.1"/>
    </source>
</evidence>
<reference evidence="3" key="1">
    <citation type="journal article" date="2019" name="Int. J. Syst. Evol. Microbiol.">
        <title>The Global Catalogue of Microorganisms (GCM) 10K type strain sequencing project: providing services to taxonomists for standard genome sequencing and annotation.</title>
        <authorList>
            <consortium name="The Broad Institute Genomics Platform"/>
            <consortium name="The Broad Institute Genome Sequencing Center for Infectious Disease"/>
            <person name="Wu L."/>
            <person name="Ma J."/>
        </authorList>
    </citation>
    <scope>NUCLEOTIDE SEQUENCE [LARGE SCALE GENOMIC DNA]</scope>
    <source>
        <strain evidence="3">CCUG 36956</strain>
    </source>
</reference>
<dbReference type="RefSeq" id="WP_382233171.1">
    <property type="nucleotide sequence ID" value="NZ_JBHTCC010000001.1"/>
</dbReference>
<evidence type="ECO:0000313" key="3">
    <source>
        <dbReference type="Proteomes" id="UP001596379"/>
    </source>
</evidence>
<dbReference type="EMBL" id="JBHTCC010000001">
    <property type="protein sequence ID" value="MFC7298050.1"/>
    <property type="molecule type" value="Genomic_DNA"/>
</dbReference>
<comment type="caution">
    <text evidence="2">The sequence shown here is derived from an EMBL/GenBank/DDBJ whole genome shotgun (WGS) entry which is preliminary data.</text>
</comment>
<dbReference type="Proteomes" id="UP001596379">
    <property type="component" value="Unassembled WGS sequence"/>
</dbReference>
<keyword evidence="1" id="KW-0732">Signal</keyword>
<accession>A0ABW2J519</accession>
<protein>
    <submittedName>
        <fullName evidence="2">Iron dicitrate transport regulator FecR</fullName>
    </submittedName>
</protein>
<evidence type="ECO:0000256" key="1">
    <source>
        <dbReference type="SAM" id="SignalP"/>
    </source>
</evidence>
<feature type="chain" id="PRO_5046125346" evidence="1">
    <location>
        <begin position="28"/>
        <end position="293"/>
    </location>
</feature>